<evidence type="ECO:0000313" key="4">
    <source>
        <dbReference type="Proteomes" id="UP000199533"/>
    </source>
</evidence>
<feature type="compositionally biased region" description="Low complexity" evidence="1">
    <location>
        <begin position="32"/>
        <end position="47"/>
    </location>
</feature>
<feature type="chain" id="PRO_5011635855" evidence="2">
    <location>
        <begin position="23"/>
        <end position="76"/>
    </location>
</feature>
<proteinExistence type="predicted"/>
<feature type="region of interest" description="Disordered" evidence="1">
    <location>
        <begin position="29"/>
        <end position="76"/>
    </location>
</feature>
<name>A0A1I4A7N3_9PROT</name>
<feature type="signal peptide" evidence="2">
    <location>
        <begin position="1"/>
        <end position="22"/>
    </location>
</feature>
<feature type="compositionally biased region" description="Basic and acidic residues" evidence="1">
    <location>
        <begin position="49"/>
        <end position="76"/>
    </location>
</feature>
<protein>
    <submittedName>
        <fullName evidence="3">Uncharacterized protein</fullName>
    </submittedName>
</protein>
<reference evidence="4" key="1">
    <citation type="submission" date="2016-10" db="EMBL/GenBank/DDBJ databases">
        <authorList>
            <person name="Varghese N."/>
            <person name="Submissions S."/>
        </authorList>
    </citation>
    <scope>NUCLEOTIDE SEQUENCE [LARGE SCALE GENOMIC DNA]</scope>
    <source>
        <strain evidence="4">Nm69</strain>
    </source>
</reference>
<evidence type="ECO:0000256" key="2">
    <source>
        <dbReference type="SAM" id="SignalP"/>
    </source>
</evidence>
<evidence type="ECO:0000256" key="1">
    <source>
        <dbReference type="SAM" id="MobiDB-lite"/>
    </source>
</evidence>
<evidence type="ECO:0000313" key="3">
    <source>
        <dbReference type="EMBL" id="SFK52365.1"/>
    </source>
</evidence>
<dbReference type="AlphaFoldDB" id="A0A1I4A7N3"/>
<dbReference type="EMBL" id="FOSP01000008">
    <property type="protein sequence ID" value="SFK52365.1"/>
    <property type="molecule type" value="Genomic_DNA"/>
</dbReference>
<dbReference type="STRING" id="52441.SAMN05216302_100864"/>
<keyword evidence="2" id="KW-0732">Signal</keyword>
<gene>
    <name evidence="3" type="ORF">SAMN05216302_100864</name>
</gene>
<accession>A0A1I4A7N3</accession>
<organism evidence="3 4">
    <name type="scientific">Nitrosomonas aestuarii</name>
    <dbReference type="NCBI Taxonomy" id="52441"/>
    <lineage>
        <taxon>Bacteria</taxon>
        <taxon>Pseudomonadati</taxon>
        <taxon>Pseudomonadota</taxon>
        <taxon>Betaproteobacteria</taxon>
        <taxon>Nitrosomonadales</taxon>
        <taxon>Nitrosomonadaceae</taxon>
        <taxon>Nitrosomonas</taxon>
    </lineage>
</organism>
<keyword evidence="4" id="KW-1185">Reference proteome</keyword>
<dbReference type="Proteomes" id="UP000199533">
    <property type="component" value="Unassembled WGS sequence"/>
</dbReference>
<sequence length="76" mass="8303">MKQILQLTLTLAISLYVAVVCAASQQSEIPLQESKSSDSASVQSSQSPKETDSANKKQNADNEKPNMAEYCRKHTC</sequence>
<dbReference type="RefSeq" id="WP_090698444.1">
    <property type="nucleotide sequence ID" value="NZ_FOSP01000008.1"/>
</dbReference>